<feature type="coiled-coil region" evidence="1">
    <location>
        <begin position="65"/>
        <end position="92"/>
    </location>
</feature>
<dbReference type="Proteomes" id="UP000594638">
    <property type="component" value="Unassembled WGS sequence"/>
</dbReference>
<feature type="transmembrane region" description="Helical" evidence="2">
    <location>
        <begin position="123"/>
        <end position="145"/>
    </location>
</feature>
<sequence length="279" mass="32171">MLYTEKNSNNNILHLAAKLAPSSRLNSVSGAALQMQRELQWFKEVEKHLRPSDVQKKNEDEKRPREMFTEQNEKLREALQEVEKILRSSDVQKKNKKGKTPKELFTEEHEELRKAGEDWMKNTTTSCMVVATLIATVALNASFTVPDGNKEAHNRWFKVFVTSNAVAMFSSTAFIMMFLSILTSRYGEEDFLFRLPAKLMVGLFTLFASIVCLVLKFSATYFFAYKEEKLGISPKIIAGLALLLITLYVILNFRLWISLIHSTIWASRFMFRPGKHRLF</sequence>
<reference evidence="4 5" key="1">
    <citation type="submission" date="2019-12" db="EMBL/GenBank/DDBJ databases">
        <authorList>
            <person name="Alioto T."/>
            <person name="Alioto T."/>
            <person name="Gomez Garrido J."/>
        </authorList>
    </citation>
    <scope>NUCLEOTIDE SEQUENCE [LARGE SCALE GENOMIC DNA]</scope>
</reference>
<dbReference type="EMBL" id="CACTIH010004309">
    <property type="protein sequence ID" value="CAA2990513.1"/>
    <property type="molecule type" value="Genomic_DNA"/>
</dbReference>
<dbReference type="AlphaFoldDB" id="A0A8S0SCD4"/>
<evidence type="ECO:0000313" key="4">
    <source>
        <dbReference type="EMBL" id="CAA2990513.1"/>
    </source>
</evidence>
<dbReference type="PANTHER" id="PTHR24177">
    <property type="entry name" value="CASKIN"/>
    <property type="match status" value="1"/>
</dbReference>
<organism evidence="4 5">
    <name type="scientific">Olea europaea subsp. europaea</name>
    <dbReference type="NCBI Taxonomy" id="158383"/>
    <lineage>
        <taxon>Eukaryota</taxon>
        <taxon>Viridiplantae</taxon>
        <taxon>Streptophyta</taxon>
        <taxon>Embryophyta</taxon>
        <taxon>Tracheophyta</taxon>
        <taxon>Spermatophyta</taxon>
        <taxon>Magnoliopsida</taxon>
        <taxon>eudicotyledons</taxon>
        <taxon>Gunneridae</taxon>
        <taxon>Pentapetalae</taxon>
        <taxon>asterids</taxon>
        <taxon>lamiids</taxon>
        <taxon>Lamiales</taxon>
        <taxon>Oleaceae</taxon>
        <taxon>Oleeae</taxon>
        <taxon>Olea</taxon>
    </lineage>
</organism>
<proteinExistence type="predicted"/>
<protein>
    <submittedName>
        <fullName evidence="4">Ankyrin repeat-containing protein At3g12360</fullName>
    </submittedName>
</protein>
<keyword evidence="5" id="KW-1185">Reference proteome</keyword>
<dbReference type="OrthoDB" id="1652385at2759"/>
<dbReference type="Gramene" id="OE9A021991T1">
    <property type="protein sequence ID" value="OE9A021991C1"/>
    <property type="gene ID" value="OE9A021991"/>
</dbReference>
<comment type="caution">
    <text evidence="4">The sequence shown here is derived from an EMBL/GenBank/DDBJ whole genome shotgun (WGS) entry which is preliminary data.</text>
</comment>
<keyword evidence="2" id="KW-0472">Membrane</keyword>
<name>A0A8S0SCD4_OLEEU</name>
<evidence type="ECO:0000256" key="1">
    <source>
        <dbReference type="SAM" id="Coils"/>
    </source>
</evidence>
<dbReference type="Pfam" id="PF13962">
    <property type="entry name" value="PGG"/>
    <property type="match status" value="1"/>
</dbReference>
<keyword evidence="2" id="KW-1133">Transmembrane helix</keyword>
<feature type="domain" description="PGG" evidence="3">
    <location>
        <begin position="118"/>
        <end position="222"/>
    </location>
</feature>
<feature type="transmembrane region" description="Helical" evidence="2">
    <location>
        <begin position="236"/>
        <end position="257"/>
    </location>
</feature>
<dbReference type="PANTHER" id="PTHR24177:SF292">
    <property type="entry name" value="ANKYRIN REPEAT FAMILY PROTEIN-RELATED"/>
    <property type="match status" value="1"/>
</dbReference>
<evidence type="ECO:0000259" key="3">
    <source>
        <dbReference type="Pfam" id="PF13962"/>
    </source>
</evidence>
<gene>
    <name evidence="4" type="ORF">OLEA9_A021991</name>
</gene>
<keyword evidence="2" id="KW-0812">Transmembrane</keyword>
<dbReference type="InterPro" id="IPR026961">
    <property type="entry name" value="PGG_dom"/>
</dbReference>
<accession>A0A8S0SCD4</accession>
<feature type="transmembrane region" description="Helical" evidence="2">
    <location>
        <begin position="199"/>
        <end position="224"/>
    </location>
</feature>
<feature type="transmembrane region" description="Helical" evidence="2">
    <location>
        <begin position="165"/>
        <end position="187"/>
    </location>
</feature>
<evidence type="ECO:0000313" key="5">
    <source>
        <dbReference type="Proteomes" id="UP000594638"/>
    </source>
</evidence>
<dbReference type="GO" id="GO:0016020">
    <property type="term" value="C:membrane"/>
    <property type="evidence" value="ECO:0007669"/>
    <property type="project" value="TreeGrafter"/>
</dbReference>
<evidence type="ECO:0000256" key="2">
    <source>
        <dbReference type="SAM" id="Phobius"/>
    </source>
</evidence>
<keyword evidence="1" id="KW-0175">Coiled coil</keyword>